<keyword evidence="3" id="KW-0411">Iron-sulfur</keyword>
<sequence>MKDLDSVKKELAYFVRQAAGNYINEEQALSRELAGMRIYDAPLVGAASVTDTLFRELKKPQAIGEHFMLPGDWMPEGKSVLSVFLPYTEEIKRANAGDNCEPAPEWLHGRVEGQTFLTEVCGHLKEKIEALGGRVLVPTWDERFWKTESPKGVEMQDYEFTSNWSERHVAYTCGLGTFGLSRGLITKAGIAGRLFSLITDLEFEPLPREYEGLYDYCTGCGACIGRCPADAISLEKGKEHRPCGQFMDYTKEAYAPRYGCGKCQTGVPCESGIPTKTENI</sequence>
<evidence type="ECO:0000259" key="4">
    <source>
        <dbReference type="PROSITE" id="PS51379"/>
    </source>
</evidence>
<dbReference type="Pfam" id="PF00037">
    <property type="entry name" value="Fer4"/>
    <property type="match status" value="1"/>
</dbReference>
<dbReference type="PANTHER" id="PTHR42827">
    <property type="entry name" value="IRON-SULFUR CLUSTER-BINDING PROTEIN-RELATED"/>
    <property type="match status" value="1"/>
</dbReference>
<keyword evidence="1" id="KW-0479">Metal-binding</keyword>
<dbReference type="InterPro" id="IPR017896">
    <property type="entry name" value="4Fe4S_Fe-S-bd"/>
</dbReference>
<reference evidence="5 6" key="1">
    <citation type="submission" date="2022-06" db="EMBL/GenBank/DDBJ databases">
        <title>Isolation of gut microbiota from human fecal samples.</title>
        <authorList>
            <person name="Pamer E.G."/>
            <person name="Barat B."/>
            <person name="Waligurski E."/>
            <person name="Medina S."/>
            <person name="Paddock L."/>
            <person name="Mostad J."/>
        </authorList>
    </citation>
    <scope>NUCLEOTIDE SEQUENCE [LARGE SCALE GENOMIC DNA]</scope>
    <source>
        <strain evidence="5 6">SL.3.17</strain>
    </source>
</reference>
<keyword evidence="6" id="KW-1185">Reference proteome</keyword>
<protein>
    <submittedName>
        <fullName evidence="5">4Fe-4S binding protein</fullName>
    </submittedName>
</protein>
<organism evidence="5 6">
    <name type="scientific">Anaerovorax odorimutans</name>
    <dbReference type="NCBI Taxonomy" id="109327"/>
    <lineage>
        <taxon>Bacteria</taxon>
        <taxon>Bacillati</taxon>
        <taxon>Bacillota</taxon>
        <taxon>Clostridia</taxon>
        <taxon>Peptostreptococcales</taxon>
        <taxon>Anaerovoracaceae</taxon>
        <taxon>Anaerovorax</taxon>
    </lineage>
</organism>
<dbReference type="Proteomes" id="UP001524502">
    <property type="component" value="Unassembled WGS sequence"/>
</dbReference>
<evidence type="ECO:0000256" key="3">
    <source>
        <dbReference type="ARBA" id="ARBA00023014"/>
    </source>
</evidence>
<accession>A0ABT1RSJ4</accession>
<dbReference type="RefSeq" id="WP_256133300.1">
    <property type="nucleotide sequence ID" value="NZ_JANFXK010000020.1"/>
</dbReference>
<comment type="caution">
    <text evidence="5">The sequence shown here is derived from an EMBL/GenBank/DDBJ whole genome shotgun (WGS) entry which is preliminary data.</text>
</comment>
<dbReference type="PROSITE" id="PS51379">
    <property type="entry name" value="4FE4S_FER_2"/>
    <property type="match status" value="1"/>
</dbReference>
<dbReference type="Gene3D" id="3.30.70.20">
    <property type="match status" value="1"/>
</dbReference>
<feature type="domain" description="4Fe-4S ferredoxin-type" evidence="4">
    <location>
        <begin position="208"/>
        <end position="237"/>
    </location>
</feature>
<dbReference type="PANTHER" id="PTHR42827:SF1">
    <property type="entry name" value="IRON-SULFUR CLUSTER-BINDING PROTEIN"/>
    <property type="match status" value="1"/>
</dbReference>
<dbReference type="InterPro" id="IPR017900">
    <property type="entry name" value="4Fe4S_Fe_S_CS"/>
</dbReference>
<dbReference type="SUPFAM" id="SSF54862">
    <property type="entry name" value="4Fe-4S ferredoxins"/>
    <property type="match status" value="1"/>
</dbReference>
<evidence type="ECO:0000256" key="2">
    <source>
        <dbReference type="ARBA" id="ARBA00023004"/>
    </source>
</evidence>
<name>A0ABT1RSJ4_9FIRM</name>
<keyword evidence="2" id="KW-0408">Iron</keyword>
<dbReference type="EMBL" id="JANFXK010000020">
    <property type="protein sequence ID" value="MCQ4638109.1"/>
    <property type="molecule type" value="Genomic_DNA"/>
</dbReference>
<dbReference type="PROSITE" id="PS00198">
    <property type="entry name" value="4FE4S_FER_1"/>
    <property type="match status" value="1"/>
</dbReference>
<evidence type="ECO:0000256" key="1">
    <source>
        <dbReference type="ARBA" id="ARBA00022723"/>
    </source>
</evidence>
<gene>
    <name evidence="5" type="ORF">NE619_15335</name>
</gene>
<evidence type="ECO:0000313" key="6">
    <source>
        <dbReference type="Proteomes" id="UP001524502"/>
    </source>
</evidence>
<proteinExistence type="predicted"/>
<evidence type="ECO:0000313" key="5">
    <source>
        <dbReference type="EMBL" id="MCQ4638109.1"/>
    </source>
</evidence>